<feature type="transmembrane region" description="Helical" evidence="8">
    <location>
        <begin position="315"/>
        <end position="338"/>
    </location>
</feature>
<protein>
    <recommendedName>
        <fullName evidence="9">t-SNARE coiled-coil homology domain-containing protein</fullName>
    </recommendedName>
</protein>
<feature type="transmembrane region" description="Helical" evidence="8">
    <location>
        <begin position="376"/>
        <end position="397"/>
    </location>
</feature>
<dbReference type="AlphaFoldDB" id="A0A813RL45"/>
<dbReference type="GO" id="GO:0046872">
    <property type="term" value="F:metal ion binding"/>
    <property type="evidence" value="ECO:0007669"/>
    <property type="project" value="UniProtKB-KW"/>
</dbReference>
<evidence type="ECO:0000256" key="7">
    <source>
        <dbReference type="PIRSR" id="PIRSR604254-1"/>
    </source>
</evidence>
<evidence type="ECO:0000256" key="6">
    <source>
        <dbReference type="ARBA" id="ARBA00046280"/>
    </source>
</evidence>
<dbReference type="Gene3D" id="2.20.25.10">
    <property type="match status" value="1"/>
</dbReference>
<keyword evidence="11" id="KW-1185">Reference proteome</keyword>
<keyword evidence="7" id="KW-0479">Metal-binding</keyword>
<dbReference type="SUPFAM" id="SSF58038">
    <property type="entry name" value="SNARE fusion complex"/>
    <property type="match status" value="1"/>
</dbReference>
<feature type="transmembrane region" description="Helical" evidence="8">
    <location>
        <begin position="409"/>
        <end position="428"/>
    </location>
</feature>
<feature type="transmembrane region" description="Helical" evidence="8">
    <location>
        <begin position="282"/>
        <end position="303"/>
    </location>
</feature>
<dbReference type="PANTHER" id="PTHR20855:SF15">
    <property type="entry name" value="PROGESTIN AND ADIPOQ RECEPTOR FAMILY MEMBER 3"/>
    <property type="match status" value="1"/>
</dbReference>
<keyword evidence="4 8" id="KW-1133">Transmembrane helix</keyword>
<feature type="binding site" evidence="7">
    <location>
        <position position="447"/>
    </location>
    <ligand>
        <name>Zn(2+)</name>
        <dbReference type="ChEBI" id="CHEBI:29105"/>
    </ligand>
</feature>
<dbReference type="PANTHER" id="PTHR20855">
    <property type="entry name" value="ADIPOR/PROGESTIN RECEPTOR-RELATED"/>
    <property type="match status" value="1"/>
</dbReference>
<dbReference type="GO" id="GO:0012505">
    <property type="term" value="C:endomembrane system"/>
    <property type="evidence" value="ECO:0007669"/>
    <property type="project" value="UniProtKB-SubCell"/>
</dbReference>
<evidence type="ECO:0000256" key="4">
    <source>
        <dbReference type="ARBA" id="ARBA00022989"/>
    </source>
</evidence>
<dbReference type="CDD" id="cd15853">
    <property type="entry name" value="SNARE_Bet1"/>
    <property type="match status" value="1"/>
</dbReference>
<dbReference type="Pfam" id="PF03006">
    <property type="entry name" value="HlyIII"/>
    <property type="match status" value="1"/>
</dbReference>
<dbReference type="Gene3D" id="1.20.5.110">
    <property type="match status" value="1"/>
</dbReference>
<comment type="subcellular location">
    <subcellularLocation>
        <location evidence="6">Endomembrane system</location>
        <topology evidence="6">Single-pass type IV membrane protein</topology>
    </subcellularLocation>
    <subcellularLocation>
        <location evidence="1">Membrane</location>
        <topology evidence="1">Multi-pass membrane protein</topology>
    </subcellularLocation>
</comment>
<feature type="transmembrane region" description="Helical" evidence="8">
    <location>
        <begin position="75"/>
        <end position="93"/>
    </location>
</feature>
<dbReference type="Proteomes" id="UP000663828">
    <property type="component" value="Unassembled WGS sequence"/>
</dbReference>
<evidence type="ECO:0000259" key="9">
    <source>
        <dbReference type="PROSITE" id="PS50192"/>
    </source>
</evidence>
<evidence type="ECO:0000256" key="8">
    <source>
        <dbReference type="SAM" id="Phobius"/>
    </source>
</evidence>
<dbReference type="EMBL" id="CAJNOR010000068">
    <property type="protein sequence ID" value="CAF0782851.1"/>
    <property type="molecule type" value="Genomic_DNA"/>
</dbReference>
<sequence>MDPLESENDRRTKELAAKISQLKNIAIEIDDDTAEHNRFLETMRSDFGTARDFLGGSSRRLTDALISGKSDRRTMYYVIGGIVFSFIFLYYIVSSFRRVTKGYPLKIHPIIVENTTVDFNRDFIRRILQRIEYNTLRGAVIDLGLQEALPAVMSETMQQDERFLRIIHKVLLEYEILNDMVRNRLYRAAEQSYKSKSKSKQIRLYSFDKVPKYLQSNPFIHTGYRYGLGIKDCLISLLHFNNETINIWSHLIGAVIFLYFLFRDIYMGTALPLLRSTSDYYFVLFYTVSVIICMICSVLFHLFGCISSRAFAEFLKLDLCGIGFGILGCYLCGLHLAFECYRDWRIRYETLIISIMFIAVIYYIQGVKRYITRNIHVTLFVIISLLGFLPGFHWYLLHGGWSNGFVQHFFPKLFVLYGILGIGTFAYLTKFPERWFPGSFDFFFASHQIWHICALGAFIWWYQNGIELLQYRLTNPCKIAVN</sequence>
<feature type="transmembrane region" description="Helical" evidence="8">
    <location>
        <begin position="245"/>
        <end position="262"/>
    </location>
</feature>
<dbReference type="InterPro" id="IPR004254">
    <property type="entry name" value="AdipoR/HlyIII-related"/>
</dbReference>
<keyword evidence="3 8" id="KW-0812">Transmembrane</keyword>
<accession>A0A813RL45</accession>
<evidence type="ECO:0000256" key="5">
    <source>
        <dbReference type="ARBA" id="ARBA00023136"/>
    </source>
</evidence>
<feature type="binding site" evidence="7">
    <location>
        <position position="301"/>
    </location>
    <ligand>
        <name>Zn(2+)</name>
        <dbReference type="ChEBI" id="CHEBI:29105"/>
    </ligand>
</feature>
<organism evidence="10 11">
    <name type="scientific">Adineta ricciae</name>
    <name type="common">Rotifer</name>
    <dbReference type="NCBI Taxonomy" id="249248"/>
    <lineage>
        <taxon>Eukaryota</taxon>
        <taxon>Metazoa</taxon>
        <taxon>Spiralia</taxon>
        <taxon>Gnathifera</taxon>
        <taxon>Rotifera</taxon>
        <taxon>Eurotatoria</taxon>
        <taxon>Bdelloidea</taxon>
        <taxon>Adinetida</taxon>
        <taxon>Adinetidae</taxon>
        <taxon>Adineta</taxon>
    </lineage>
</organism>
<evidence type="ECO:0000256" key="2">
    <source>
        <dbReference type="ARBA" id="ARBA00007018"/>
    </source>
</evidence>
<gene>
    <name evidence="10" type="ORF">XAT740_LOCUS2066</name>
</gene>
<reference evidence="10" key="1">
    <citation type="submission" date="2021-02" db="EMBL/GenBank/DDBJ databases">
        <authorList>
            <person name="Nowell W R."/>
        </authorList>
    </citation>
    <scope>NUCLEOTIDE SEQUENCE</scope>
</reference>
<evidence type="ECO:0000256" key="3">
    <source>
        <dbReference type="ARBA" id="ARBA00022692"/>
    </source>
</evidence>
<feature type="binding site" evidence="7">
    <location>
        <position position="451"/>
    </location>
    <ligand>
        <name>Zn(2+)</name>
        <dbReference type="ChEBI" id="CHEBI:29105"/>
    </ligand>
</feature>
<proteinExistence type="inferred from homology"/>
<keyword evidence="7" id="KW-0862">Zinc</keyword>
<dbReference type="InterPro" id="IPR039899">
    <property type="entry name" value="BET1_SNARE"/>
</dbReference>
<dbReference type="PROSITE" id="PS50192">
    <property type="entry name" value="T_SNARE"/>
    <property type="match status" value="1"/>
</dbReference>
<dbReference type="GO" id="GO:0016020">
    <property type="term" value="C:membrane"/>
    <property type="evidence" value="ECO:0007669"/>
    <property type="project" value="UniProtKB-SubCell"/>
</dbReference>
<evidence type="ECO:0000313" key="10">
    <source>
        <dbReference type="EMBL" id="CAF0782851.1"/>
    </source>
</evidence>
<keyword evidence="5 8" id="KW-0472">Membrane</keyword>
<feature type="transmembrane region" description="Helical" evidence="8">
    <location>
        <begin position="344"/>
        <end position="364"/>
    </location>
</feature>
<comment type="similarity">
    <text evidence="2">Belongs to the ADIPOR family.</text>
</comment>
<feature type="transmembrane region" description="Helical" evidence="8">
    <location>
        <begin position="440"/>
        <end position="462"/>
    </location>
</feature>
<comment type="caution">
    <text evidence="10">The sequence shown here is derived from an EMBL/GenBank/DDBJ whole genome shotgun (WGS) entry which is preliminary data.</text>
</comment>
<dbReference type="InterPro" id="IPR000727">
    <property type="entry name" value="T_SNARE_dom"/>
</dbReference>
<dbReference type="GO" id="GO:0038023">
    <property type="term" value="F:signaling receptor activity"/>
    <property type="evidence" value="ECO:0007669"/>
    <property type="project" value="TreeGrafter"/>
</dbReference>
<name>A0A813RL45_ADIRI</name>
<evidence type="ECO:0000256" key="1">
    <source>
        <dbReference type="ARBA" id="ARBA00004141"/>
    </source>
</evidence>
<feature type="domain" description="T-SNARE coiled-coil homology" evidence="9">
    <location>
        <begin position="2"/>
        <end position="64"/>
    </location>
</feature>
<evidence type="ECO:0000313" key="11">
    <source>
        <dbReference type="Proteomes" id="UP000663828"/>
    </source>
</evidence>